<proteinExistence type="predicted"/>
<evidence type="ECO:0000313" key="1">
    <source>
        <dbReference type="EMBL" id="MBE9040438.1"/>
    </source>
</evidence>
<dbReference type="EMBL" id="JADEXN010000084">
    <property type="protein sequence ID" value="MBE9040438.1"/>
    <property type="molecule type" value="Genomic_DNA"/>
</dbReference>
<dbReference type="RefSeq" id="WP_264320684.1">
    <property type="nucleotide sequence ID" value="NZ_JADEXN010000084.1"/>
</dbReference>
<accession>A0A928VYG0</accession>
<reference evidence="1" key="1">
    <citation type="submission" date="2020-10" db="EMBL/GenBank/DDBJ databases">
        <authorList>
            <person name="Castelo-Branco R."/>
            <person name="Eusebio N."/>
            <person name="Adriana R."/>
            <person name="Vieira A."/>
            <person name="Brugerolle De Fraissinette N."/>
            <person name="Rezende De Castro R."/>
            <person name="Schneider M.P."/>
            <person name="Vasconcelos V."/>
            <person name="Leao P.N."/>
        </authorList>
    </citation>
    <scope>NUCLEOTIDE SEQUENCE</scope>
    <source>
        <strain evidence="1">LEGE 11467</strain>
    </source>
</reference>
<name>A0A928VYG0_9CYAN</name>
<dbReference type="Proteomes" id="UP000621799">
    <property type="component" value="Unassembled WGS sequence"/>
</dbReference>
<keyword evidence="2" id="KW-1185">Reference proteome</keyword>
<gene>
    <name evidence="1" type="ORF">IQ235_06500</name>
</gene>
<protein>
    <submittedName>
        <fullName evidence="1">Uncharacterized protein</fullName>
    </submittedName>
</protein>
<evidence type="ECO:0000313" key="2">
    <source>
        <dbReference type="Proteomes" id="UP000621799"/>
    </source>
</evidence>
<dbReference type="AlphaFoldDB" id="A0A928VYG0"/>
<comment type="caution">
    <text evidence="1">The sequence shown here is derived from an EMBL/GenBank/DDBJ whole genome shotgun (WGS) entry which is preliminary data.</text>
</comment>
<organism evidence="1 2">
    <name type="scientific">Zarconia navalis LEGE 11467</name>
    <dbReference type="NCBI Taxonomy" id="1828826"/>
    <lineage>
        <taxon>Bacteria</taxon>
        <taxon>Bacillati</taxon>
        <taxon>Cyanobacteriota</taxon>
        <taxon>Cyanophyceae</taxon>
        <taxon>Oscillatoriophycideae</taxon>
        <taxon>Oscillatoriales</taxon>
        <taxon>Oscillatoriales incertae sedis</taxon>
        <taxon>Zarconia</taxon>
        <taxon>Zarconia navalis</taxon>
    </lineage>
</organism>
<sequence>MKKPRSIVVDRVVLAGYGQAISPEQLDRAEEVEGFEVILPDAIERPPYDESVP</sequence>